<keyword evidence="3" id="KW-0067">ATP-binding</keyword>
<dbReference type="SMART" id="SM00490">
    <property type="entry name" value="HELICc"/>
    <property type="match status" value="1"/>
</dbReference>
<dbReference type="Gene3D" id="3.40.50.300">
    <property type="entry name" value="P-loop containing nucleotide triphosphate hydrolases"/>
    <property type="match status" value="3"/>
</dbReference>
<evidence type="ECO:0000313" key="7">
    <source>
        <dbReference type="EMBL" id="PRH42934.1"/>
    </source>
</evidence>
<proteinExistence type="predicted"/>
<evidence type="ECO:0000259" key="5">
    <source>
        <dbReference type="PROSITE" id="PS51193"/>
    </source>
</evidence>
<dbReference type="GO" id="GO:0005524">
    <property type="term" value="F:ATP binding"/>
    <property type="evidence" value="ECO:0007669"/>
    <property type="project" value="UniProtKB-KW"/>
</dbReference>
<feature type="domain" description="Helicase C-terminal" evidence="6">
    <location>
        <begin position="565"/>
        <end position="759"/>
    </location>
</feature>
<organism evidence="7 8">
    <name type="scientific">Burkholderia vietnamiensis</name>
    <dbReference type="NCBI Taxonomy" id="60552"/>
    <lineage>
        <taxon>Bacteria</taxon>
        <taxon>Pseudomonadati</taxon>
        <taxon>Pseudomonadota</taxon>
        <taxon>Betaproteobacteria</taxon>
        <taxon>Burkholderiales</taxon>
        <taxon>Burkholderiaceae</taxon>
        <taxon>Burkholderia</taxon>
        <taxon>Burkholderia cepacia complex</taxon>
    </lineage>
</organism>
<dbReference type="GO" id="GO:0016887">
    <property type="term" value="F:ATP hydrolysis activity"/>
    <property type="evidence" value="ECO:0007669"/>
    <property type="project" value="TreeGrafter"/>
</dbReference>
<gene>
    <name evidence="7" type="ORF">C6T65_08785</name>
</gene>
<dbReference type="Pfam" id="PF00271">
    <property type="entry name" value="Helicase_C"/>
    <property type="match status" value="1"/>
</dbReference>
<accession>A0AA44Y7W2</accession>
<keyword evidence="1" id="KW-0547">Nucleotide-binding</keyword>
<evidence type="ECO:0008006" key="9">
    <source>
        <dbReference type="Google" id="ProtNLM"/>
    </source>
</evidence>
<dbReference type="InterPro" id="IPR011545">
    <property type="entry name" value="DEAD/DEAH_box_helicase_dom"/>
</dbReference>
<dbReference type="PANTHER" id="PTHR47962">
    <property type="entry name" value="ATP-DEPENDENT HELICASE LHR-RELATED-RELATED"/>
    <property type="match status" value="1"/>
</dbReference>
<dbReference type="PROSITE" id="PS51194">
    <property type="entry name" value="HELICASE_CTER"/>
    <property type="match status" value="1"/>
</dbReference>
<dbReference type="InterPro" id="IPR014013">
    <property type="entry name" value="Helic_SF1/SF2_ATP-bd_DinG/Rad3"/>
</dbReference>
<feature type="domain" description="Helicase ATP-binding" evidence="5">
    <location>
        <begin position="234"/>
        <end position="540"/>
    </location>
</feature>
<comment type="caution">
    <text evidence="7">The sequence shown here is derived from an EMBL/GenBank/DDBJ whole genome shotgun (WGS) entry which is preliminary data.</text>
</comment>
<name>A0AA44Y7W2_BURVI</name>
<dbReference type="InterPro" id="IPR014001">
    <property type="entry name" value="Helicase_ATP-bd"/>
</dbReference>
<evidence type="ECO:0000313" key="8">
    <source>
        <dbReference type="Proteomes" id="UP000237632"/>
    </source>
</evidence>
<evidence type="ECO:0000256" key="3">
    <source>
        <dbReference type="ARBA" id="ARBA00022840"/>
    </source>
</evidence>
<evidence type="ECO:0000256" key="1">
    <source>
        <dbReference type="ARBA" id="ARBA00022741"/>
    </source>
</evidence>
<evidence type="ECO:0000259" key="4">
    <source>
        <dbReference type="PROSITE" id="PS51192"/>
    </source>
</evidence>
<protein>
    <recommendedName>
        <fullName evidence="9">DEAD/DEAH box helicase</fullName>
    </recommendedName>
</protein>
<dbReference type="PANTHER" id="PTHR47962:SF5">
    <property type="entry name" value="ATP-DEPENDENT HELICASE LHR-RELATED"/>
    <property type="match status" value="1"/>
</dbReference>
<dbReference type="PROSITE" id="PS51192">
    <property type="entry name" value="HELICASE_ATP_BIND_1"/>
    <property type="match status" value="1"/>
</dbReference>
<dbReference type="EMBL" id="PVHK01000052">
    <property type="protein sequence ID" value="PRH42934.1"/>
    <property type="molecule type" value="Genomic_DNA"/>
</dbReference>
<feature type="domain" description="Helicase ATP-binding" evidence="4">
    <location>
        <begin position="258"/>
        <end position="518"/>
    </location>
</feature>
<reference evidence="7 8" key="1">
    <citation type="submission" date="2018-03" db="EMBL/GenBank/DDBJ databases">
        <authorList>
            <person name="Nguyen K."/>
            <person name="Fouts D."/>
            <person name="Sutton G."/>
        </authorList>
    </citation>
    <scope>NUCLEOTIDE SEQUENCE [LARGE SCALE GENOMIC DNA]</scope>
    <source>
        <strain evidence="7 8">AU3578</strain>
    </source>
</reference>
<evidence type="ECO:0000256" key="2">
    <source>
        <dbReference type="ARBA" id="ARBA00022801"/>
    </source>
</evidence>
<evidence type="ECO:0000259" key="6">
    <source>
        <dbReference type="PROSITE" id="PS51194"/>
    </source>
</evidence>
<sequence length="1652" mass="184776">MCREASRDSCHADAHTRIRQTVLQGGRSGRRRARPADGRSVELAEAIRRRNALRHPDTDGAYMALTADLALAERALNALEQIEARALVWGLVDNALGNEEVHDTLNHVLDDERNAVLRNDVACNIATARDLRDQLVALGMLFEVPNTDAGSSDDGPRWRTRMAEGVRLIARLRQLFPQHAGSTQWAMAPTLVADYRFLRRARRYPKRDQQREAVMDVIDDAVTDPALLSAVAHWLDQLPPNAGLSRFQVDAAARILGGLTQRKRAGTLVSAGTGSGKTLAFYLPALAWLAQQRVESPKASVRVLALYPRNELLKDQLAEVYEQCRKFDDWTASRGGAALRVGVLYGETPESRQHALKQRGWRFNARESICPFFACPMPGCGGEMVVREEDKDLPKDRLVCKSCGHSVQSDQLAFTRKAMADEPPDILFTSVEMLNRHLSNPKLRHLFGVGPKAMEAPGLVLMDEVHLYSGTYGAQVAYLMRRWWAASGRRSSFVGLSATISEGRRFFASLTGLDESVVQEIKPLEDDIEDEGAEYLLALRGDPVSQAALLSTTIQTLMLAARLLDLRERFDKTRNPFFGWRAFAFTDQLDAANRLFRNLQDAEGRHFNGSPNVVRHRDGGLARLRHRAEPPGRRYDAGQDWRVAEDIGHELTTRLEVARTTAYDSGVSSRSEVVVATAALEVGFDDPAVGVVVQHKAPRDVASFLQRKGRAGRTRHMRPWTMIVLTDYGRDRIAYQAYDTLFDPELPARQLPLSNRYVQRMQSVYALLDVLGDMTQADPLAIQVWRDMKGPPDDSRLAYWDERNRRALEKLVRKVPVEALTPAWHELRNEALQLAPQDRGKHMKLSGVYWLKARLVHRRLHDVLKRFLTRQEFADRLAVSLQKRLAISREDMDVLLWTQPRPVLLGAVPTAMRRLQMNWQGKDADHPDYIAEHPLPDYIPANLFDDLSLPEMRLALPGGEDDGHYLPVQQGLGEFAPGKVSRRFDDALWLGVSAETLNGYLGMGQDILNQDADVAEWYETQGERPFHRLEDGQVVTYRAFQPRTARLQAAPGRQAGLPELNDTSNAQLTWSSHLEAPRDGIEFRPPEYMGVSRLIDSVTAHTHAGQSAALVRRYAVASRADMRMRIGNESHRLTVNWRFMHEGQSCGVGFEIDADALLIVLNLPPELHKSIDWSDEARARAARAARYNWEAQHCSSFVAAVANPFLRGWIAQIFQIAAILVATKEQLSLRVALDEVANGARMDVLLGVLSTVFQMPETEAGDESPDRLRLSLDEALHTEVVRQAVRDAARVLVSPIDAEWDAWLSQTVRATLGAACLEAIQQACPQVDPDGLIVDIDPGIRMDGIASERAEIWISETSPGGNGMIEQVVELLASRSDSFYKHVEAALESSDVESTNTQLKQLVRWIGGDARDAELVAAVIRVRNASSPTTAQAEFARLRAELVRRGQAVFHGYAVALSLRMLRPESPEEIDRLIAEIHGHWESLEHTHGIEIDVRVMCAVHSSGTRLDNAFASSGLILPANDRESWRFGVLMGLLWPQGHALRAVNLPLSNRFVPAVATERLLLGQWLTQRQTPIDPTTPGWEELAREQLVTRSEAVFVVVASQAREIVPTLIRTLTIEPIHFDYLNVFAMLSSVKRRDDTIELQFSISESA</sequence>
<dbReference type="InterPro" id="IPR027417">
    <property type="entry name" value="P-loop_NTPase"/>
</dbReference>
<dbReference type="InterPro" id="IPR001650">
    <property type="entry name" value="Helicase_C-like"/>
</dbReference>
<dbReference type="Proteomes" id="UP000237632">
    <property type="component" value="Unassembled WGS sequence"/>
</dbReference>
<keyword evidence="2" id="KW-0378">Hydrolase</keyword>
<dbReference type="SMART" id="SM00487">
    <property type="entry name" value="DEXDc"/>
    <property type="match status" value="1"/>
</dbReference>
<dbReference type="NCBIfam" id="NF041067">
    <property type="entry name" value="DpdJ"/>
    <property type="match status" value="1"/>
</dbReference>
<dbReference type="SUPFAM" id="SSF52540">
    <property type="entry name" value="P-loop containing nucleoside triphosphate hydrolases"/>
    <property type="match status" value="1"/>
</dbReference>
<dbReference type="Pfam" id="PF00270">
    <property type="entry name" value="DEAD"/>
    <property type="match status" value="1"/>
</dbReference>
<dbReference type="InterPro" id="IPR052511">
    <property type="entry name" value="ATP-dep_Helicase"/>
</dbReference>
<dbReference type="GO" id="GO:0003677">
    <property type="term" value="F:DNA binding"/>
    <property type="evidence" value="ECO:0007669"/>
    <property type="project" value="TreeGrafter"/>
</dbReference>
<dbReference type="PROSITE" id="PS51193">
    <property type="entry name" value="HELICASE_ATP_BIND_2"/>
    <property type="match status" value="1"/>
</dbReference>